<dbReference type="OrthoDB" id="8692at2"/>
<dbReference type="AlphaFoldDB" id="A0A4V2SAC2"/>
<organism evidence="2 3">
    <name type="scientific">Rhodovulum euryhalinum</name>
    <dbReference type="NCBI Taxonomy" id="35805"/>
    <lineage>
        <taxon>Bacteria</taxon>
        <taxon>Pseudomonadati</taxon>
        <taxon>Pseudomonadota</taxon>
        <taxon>Alphaproteobacteria</taxon>
        <taxon>Rhodobacterales</taxon>
        <taxon>Paracoccaceae</taxon>
        <taxon>Rhodovulum</taxon>
    </lineage>
</organism>
<feature type="chain" id="PRO_5020596706" description="Cytochrome c domain-containing protein" evidence="1">
    <location>
        <begin position="26"/>
        <end position="659"/>
    </location>
</feature>
<feature type="signal peptide" evidence="1">
    <location>
        <begin position="1"/>
        <end position="25"/>
    </location>
</feature>
<dbReference type="EMBL" id="SLWW01000007">
    <property type="protein sequence ID" value="TCO71140.1"/>
    <property type="molecule type" value="Genomic_DNA"/>
</dbReference>
<dbReference type="RefSeq" id="WP_132544248.1">
    <property type="nucleotide sequence ID" value="NZ_SLWW01000007.1"/>
</dbReference>
<keyword evidence="3" id="KW-1185">Reference proteome</keyword>
<reference evidence="2 3" key="1">
    <citation type="submission" date="2019-03" db="EMBL/GenBank/DDBJ databases">
        <title>Genomic Encyclopedia of Type Strains, Phase IV (KMG-IV): sequencing the most valuable type-strain genomes for metagenomic binning, comparative biology and taxonomic classification.</title>
        <authorList>
            <person name="Goeker M."/>
        </authorList>
    </citation>
    <scope>NUCLEOTIDE SEQUENCE [LARGE SCALE GENOMIC DNA]</scope>
    <source>
        <strain evidence="2 3">DSM 4868</strain>
    </source>
</reference>
<evidence type="ECO:0000313" key="2">
    <source>
        <dbReference type="EMBL" id="TCO71140.1"/>
    </source>
</evidence>
<accession>A0A4V2SAC2</accession>
<keyword evidence="1" id="KW-0732">Signal</keyword>
<gene>
    <name evidence="2" type="ORF">EV655_10732</name>
</gene>
<proteinExistence type="predicted"/>
<evidence type="ECO:0008006" key="4">
    <source>
        <dbReference type="Google" id="ProtNLM"/>
    </source>
</evidence>
<sequence length="659" mass="71083">MHRNPLRSVLLAGTGLVALTGAAPAGDYAAPLIGDYISRAQFPNPYAHIPAQCYIETAGGTQNPCQVCHTDGLANRRFGNNAPQGGASPFIGDLTAEYAFAALNHPFRPNGSINPWENTLFPEKLRAAVAEAGHDPAAWDMETWIRQDNWSAAAARRPGDARVWDTGVRDNPFRLFPALSPADLPADEDGFVRSDREEGTFFNDGRGGITGWRSVNFVPHGIFTPLTGSVSGIYIRLPERFMQDAEGRFDLPTYAANLDLVAAAVSDHLPEDAPATYLGAAGGDPVQPGLYPIGTEFAHPLHYVDTEADGTEGASGRFPGARADRVKEIRYMYKIRRFDPEYAGPEIKEESAPAYASRTEGWIDNGAGWILAGWIEDADGTLRAQTPSELVQCVGCHSGHEPQRETGGHATFQSGVGVTIDSTWALPRRLPGDTGWGENTAMGYRAPEAEGGIGQSAFPDPINRAMGKGEFAHFLEHVVGVSLYGDMPASVEAFLVRTIRAGNGYSADWPALVTGTAEGYVGAQRHRAALLKELIARGDHLDAEGNLAGALLYPPHSAALAAARGYRMVVATQRYDFGKDAFPETPVTFRYFRGEETAFAHRDGTPYTVGEIVLDRPIDEDRTSLTWGVGTAATEITESPDYQPILDYLSAHELPASAR</sequence>
<comment type="caution">
    <text evidence="2">The sequence shown here is derived from an EMBL/GenBank/DDBJ whole genome shotgun (WGS) entry which is preliminary data.</text>
</comment>
<evidence type="ECO:0000256" key="1">
    <source>
        <dbReference type="SAM" id="SignalP"/>
    </source>
</evidence>
<dbReference type="Proteomes" id="UP000295142">
    <property type="component" value="Unassembled WGS sequence"/>
</dbReference>
<protein>
    <recommendedName>
        <fullName evidence="4">Cytochrome c domain-containing protein</fullName>
    </recommendedName>
</protein>
<name>A0A4V2SAC2_9RHOB</name>
<evidence type="ECO:0000313" key="3">
    <source>
        <dbReference type="Proteomes" id="UP000295142"/>
    </source>
</evidence>